<organism evidence="1 2">
    <name type="scientific">Cellulomonas wangleii</name>
    <dbReference type="NCBI Taxonomy" id="2816956"/>
    <lineage>
        <taxon>Bacteria</taxon>
        <taxon>Bacillati</taxon>
        <taxon>Actinomycetota</taxon>
        <taxon>Actinomycetes</taxon>
        <taxon>Micrococcales</taxon>
        <taxon>Cellulomonadaceae</taxon>
        <taxon>Cellulomonas</taxon>
    </lineage>
</organism>
<evidence type="ECO:0000313" key="2">
    <source>
        <dbReference type="Proteomes" id="UP000677804"/>
    </source>
</evidence>
<sequence length="283" mass="29607">MPDDHDRLVLDRPADAELAARLLAAGRPVAHGFANVYALTARGDAVQRLNVLKGRPCDQVGSLTAATGHVLDAFDLSRLPPGVPPSLVADVVEAFAAIGPFGFRGPAAARLPAGLTAWDGPTRTTQVIVPGDACPSQRFLAAATDAVGGGPLAITSANRSRHVTGDADAPAHWRADALRTELADVADAVVWLEHADEAAARARFPCHTPVSTSILALHRAERVRGRVHLVLERHGSLGADDVARVLASLGMRLTIGPRAAARLAPRSYADDPPSRLVGRPAAR</sequence>
<gene>
    <name evidence="1" type="ORF">KG103_01895</name>
</gene>
<accession>A0ABX8D5M2</accession>
<dbReference type="RefSeq" id="WP_207341825.1">
    <property type="nucleotide sequence ID" value="NZ_CP074405.1"/>
</dbReference>
<proteinExistence type="predicted"/>
<evidence type="ECO:0000313" key="1">
    <source>
        <dbReference type="EMBL" id="QVI62719.1"/>
    </source>
</evidence>
<dbReference type="SUPFAM" id="SSF55821">
    <property type="entry name" value="YrdC/RibB"/>
    <property type="match status" value="1"/>
</dbReference>
<keyword evidence="2" id="KW-1185">Reference proteome</keyword>
<dbReference type="Proteomes" id="UP000677804">
    <property type="component" value="Chromosome"/>
</dbReference>
<dbReference type="EMBL" id="CP074405">
    <property type="protein sequence ID" value="QVI62719.1"/>
    <property type="molecule type" value="Genomic_DNA"/>
</dbReference>
<dbReference type="Gene3D" id="3.90.870.10">
    <property type="entry name" value="DHBP synthase"/>
    <property type="match status" value="1"/>
</dbReference>
<reference evidence="1 2" key="1">
    <citation type="submission" date="2021-05" db="EMBL/GenBank/DDBJ databases">
        <title>Novel species in genus Cellulomonas.</title>
        <authorList>
            <person name="Zhang G."/>
        </authorList>
    </citation>
    <scope>NUCLEOTIDE SEQUENCE [LARGE SCALE GENOMIC DNA]</scope>
    <source>
        <strain evidence="2">zg-ZUI222</strain>
    </source>
</reference>
<name>A0ABX8D5M2_9CELL</name>
<protein>
    <recommendedName>
        <fullName evidence="3">YrdC-like domain-containing protein</fullName>
    </recommendedName>
</protein>
<evidence type="ECO:0008006" key="3">
    <source>
        <dbReference type="Google" id="ProtNLM"/>
    </source>
</evidence>
<dbReference type="InterPro" id="IPR017945">
    <property type="entry name" value="DHBP_synth_RibB-like_a/b_dom"/>
</dbReference>